<accession>A0AAD6ZSI3</accession>
<organism evidence="1 2">
    <name type="scientific">Mycena albidolilacea</name>
    <dbReference type="NCBI Taxonomy" id="1033008"/>
    <lineage>
        <taxon>Eukaryota</taxon>
        <taxon>Fungi</taxon>
        <taxon>Dikarya</taxon>
        <taxon>Basidiomycota</taxon>
        <taxon>Agaricomycotina</taxon>
        <taxon>Agaricomycetes</taxon>
        <taxon>Agaricomycetidae</taxon>
        <taxon>Agaricales</taxon>
        <taxon>Marasmiineae</taxon>
        <taxon>Mycenaceae</taxon>
        <taxon>Mycena</taxon>
    </lineage>
</organism>
<dbReference type="AlphaFoldDB" id="A0AAD6ZSI3"/>
<evidence type="ECO:0000313" key="2">
    <source>
        <dbReference type="Proteomes" id="UP001218218"/>
    </source>
</evidence>
<dbReference type="Proteomes" id="UP001218218">
    <property type="component" value="Unassembled WGS sequence"/>
</dbReference>
<gene>
    <name evidence="1" type="ORF">DFH08DRAFT_281391</name>
</gene>
<name>A0AAD6ZSI3_9AGAR</name>
<keyword evidence="2" id="KW-1185">Reference proteome</keyword>
<comment type="caution">
    <text evidence="1">The sequence shown here is derived from an EMBL/GenBank/DDBJ whole genome shotgun (WGS) entry which is preliminary data.</text>
</comment>
<protein>
    <submittedName>
        <fullName evidence="1">Uncharacterized protein</fullName>
    </submittedName>
</protein>
<dbReference type="EMBL" id="JARIHO010000030">
    <property type="protein sequence ID" value="KAJ7336848.1"/>
    <property type="molecule type" value="Genomic_DNA"/>
</dbReference>
<evidence type="ECO:0000313" key="1">
    <source>
        <dbReference type="EMBL" id="KAJ7336848.1"/>
    </source>
</evidence>
<sequence length="70" mass="7660">MERGAVRGRRVRMLRFTVPLLGSIVRVYLDTCHSSHARRDGTKDGDTRCSCAGGCACAVQGVIEVHQDID</sequence>
<reference evidence="1" key="1">
    <citation type="submission" date="2023-03" db="EMBL/GenBank/DDBJ databases">
        <title>Massive genome expansion in bonnet fungi (Mycena s.s.) driven by repeated elements and novel gene families across ecological guilds.</title>
        <authorList>
            <consortium name="Lawrence Berkeley National Laboratory"/>
            <person name="Harder C.B."/>
            <person name="Miyauchi S."/>
            <person name="Viragh M."/>
            <person name="Kuo A."/>
            <person name="Thoen E."/>
            <person name="Andreopoulos B."/>
            <person name="Lu D."/>
            <person name="Skrede I."/>
            <person name="Drula E."/>
            <person name="Henrissat B."/>
            <person name="Morin E."/>
            <person name="Kohler A."/>
            <person name="Barry K."/>
            <person name="LaButti K."/>
            <person name="Morin E."/>
            <person name="Salamov A."/>
            <person name="Lipzen A."/>
            <person name="Mereny Z."/>
            <person name="Hegedus B."/>
            <person name="Baldrian P."/>
            <person name="Stursova M."/>
            <person name="Weitz H."/>
            <person name="Taylor A."/>
            <person name="Grigoriev I.V."/>
            <person name="Nagy L.G."/>
            <person name="Martin F."/>
            <person name="Kauserud H."/>
        </authorList>
    </citation>
    <scope>NUCLEOTIDE SEQUENCE</scope>
    <source>
        <strain evidence="1">CBHHK002</strain>
    </source>
</reference>
<proteinExistence type="predicted"/>